<keyword evidence="6" id="KW-0274">FAD</keyword>
<protein>
    <submittedName>
        <fullName evidence="11">FAD-dependent pyridine nucleotide-disulphide oxidoreductase</fullName>
    </submittedName>
</protein>
<dbReference type="InterPro" id="IPR023753">
    <property type="entry name" value="FAD/NAD-binding_dom"/>
</dbReference>
<comment type="subcellular location">
    <subcellularLocation>
        <location evidence="2">Cytoplasm</location>
    </subcellularLocation>
</comment>
<evidence type="ECO:0000256" key="1">
    <source>
        <dbReference type="ARBA" id="ARBA00001974"/>
    </source>
</evidence>
<evidence type="ECO:0000259" key="10">
    <source>
        <dbReference type="Pfam" id="PF18113"/>
    </source>
</evidence>
<feature type="domain" description="Rubredoxin binding" evidence="10">
    <location>
        <begin position="365"/>
        <end position="430"/>
    </location>
</feature>
<dbReference type="Gene3D" id="3.30.390.120">
    <property type="match status" value="1"/>
</dbReference>
<evidence type="ECO:0000259" key="9">
    <source>
        <dbReference type="Pfam" id="PF07992"/>
    </source>
</evidence>
<keyword evidence="7" id="KW-0560">Oxidoreductase</keyword>
<gene>
    <name evidence="11" type="ordered locus">Rfer_0092</name>
</gene>
<name>Q223F0_ALBFT</name>
<dbReference type="Proteomes" id="UP000008332">
    <property type="component" value="Chromosome"/>
</dbReference>
<evidence type="ECO:0000256" key="2">
    <source>
        <dbReference type="ARBA" id="ARBA00004496"/>
    </source>
</evidence>
<dbReference type="STRING" id="338969.Rfer_0092"/>
<dbReference type="GO" id="GO:0005737">
    <property type="term" value="C:cytoplasm"/>
    <property type="evidence" value="ECO:0007669"/>
    <property type="project" value="UniProtKB-SubCell"/>
</dbReference>
<dbReference type="InterPro" id="IPR036188">
    <property type="entry name" value="FAD/NAD-bd_sf"/>
</dbReference>
<dbReference type="GO" id="GO:0016491">
    <property type="term" value="F:oxidoreductase activity"/>
    <property type="evidence" value="ECO:0007669"/>
    <property type="project" value="UniProtKB-KW"/>
</dbReference>
<accession>Q223F0</accession>
<evidence type="ECO:0000313" key="11">
    <source>
        <dbReference type="EMBL" id="ABD67853.1"/>
    </source>
</evidence>
<dbReference type="Pfam" id="PF07992">
    <property type="entry name" value="Pyr_redox_2"/>
    <property type="match status" value="1"/>
</dbReference>
<evidence type="ECO:0000313" key="12">
    <source>
        <dbReference type="Proteomes" id="UP000008332"/>
    </source>
</evidence>
<dbReference type="eggNOG" id="COG0446">
    <property type="taxonomic scope" value="Bacteria"/>
</dbReference>
<keyword evidence="12" id="KW-1185">Reference proteome</keyword>
<evidence type="ECO:0000256" key="6">
    <source>
        <dbReference type="ARBA" id="ARBA00022827"/>
    </source>
</evidence>
<sequence>MAPPIIIIGAGLAGWTTVRELRKLDQRTPVLLITADSGDFYAKPALSNALQQQRTPAQLVTTPAAQMAATHKVRLLAHTRVLVIDALTRTLRSTRGEFSYRHLVLATGAQPIRLPLAGDAADQVQSINSLDDFSRFHQRLTRAAGCGDKGVGGGSPLNLQSASEHSRRHALIMGAGLIGCEFANDLAAAGYRVTVVDPSTGPMTALLPASASAQLQQALAGLGVRWHFGATVKSVNWAKTGGSIAVAESARVHQVESVLQVELSNGSLAPVDIVLSAIGLKSDTALAQAAGLVCERGIVVDATLQTSSPHIYALGDAAQYATGRWGVAADAAATSVAGARTMPYVMPIMSAARALAATLAGTPTAVAFALMPVAIKTPALPIVVAAPAPGTAGEWRSEASGQWQFMDGQHQVRGFALTGTQTARRAEQAKLVLA</sequence>
<organism evidence="11 12">
    <name type="scientific">Albidiferax ferrireducens (strain ATCC BAA-621 / DSM 15236 / T118)</name>
    <name type="common">Rhodoferax ferrireducens</name>
    <dbReference type="NCBI Taxonomy" id="338969"/>
    <lineage>
        <taxon>Bacteria</taxon>
        <taxon>Pseudomonadati</taxon>
        <taxon>Pseudomonadota</taxon>
        <taxon>Betaproteobacteria</taxon>
        <taxon>Burkholderiales</taxon>
        <taxon>Comamonadaceae</taxon>
        <taxon>Rhodoferax</taxon>
    </lineage>
</organism>
<comment type="similarity">
    <text evidence="3">Belongs to the FAD-dependent oxidoreductase family.</text>
</comment>
<keyword evidence="8" id="KW-0520">NAD</keyword>
<evidence type="ECO:0000256" key="4">
    <source>
        <dbReference type="ARBA" id="ARBA00022490"/>
    </source>
</evidence>
<keyword evidence="4" id="KW-0963">Cytoplasm</keyword>
<evidence type="ECO:0000256" key="8">
    <source>
        <dbReference type="ARBA" id="ARBA00023027"/>
    </source>
</evidence>
<dbReference type="PRINTS" id="PR00411">
    <property type="entry name" value="PNDRDTASEI"/>
</dbReference>
<evidence type="ECO:0000256" key="5">
    <source>
        <dbReference type="ARBA" id="ARBA00022630"/>
    </source>
</evidence>
<feature type="domain" description="FAD/NAD(P)-binding" evidence="9">
    <location>
        <begin position="5"/>
        <end position="330"/>
    </location>
</feature>
<dbReference type="InterPro" id="IPR041364">
    <property type="entry name" value="Rbx-bd"/>
</dbReference>
<comment type="cofactor">
    <cofactor evidence="1">
        <name>FAD</name>
        <dbReference type="ChEBI" id="CHEBI:57692"/>
    </cofactor>
</comment>
<dbReference type="AlphaFoldDB" id="Q223F0"/>
<dbReference type="EMBL" id="CP000267">
    <property type="protein sequence ID" value="ABD67853.1"/>
    <property type="molecule type" value="Genomic_DNA"/>
</dbReference>
<evidence type="ECO:0000256" key="3">
    <source>
        <dbReference type="ARBA" id="ARBA00006442"/>
    </source>
</evidence>
<dbReference type="Gene3D" id="3.50.50.60">
    <property type="entry name" value="FAD/NAD(P)-binding domain"/>
    <property type="match status" value="2"/>
</dbReference>
<dbReference type="KEGG" id="rfr:Rfer_0092"/>
<dbReference type="PANTHER" id="PTHR43429">
    <property type="entry name" value="PYRIDINE NUCLEOTIDE-DISULFIDE OXIDOREDUCTASE DOMAIN-CONTAINING"/>
    <property type="match status" value="1"/>
</dbReference>
<reference evidence="12" key="1">
    <citation type="submission" date="2006-02" db="EMBL/GenBank/DDBJ databases">
        <title>Complete sequence of chromosome of Rhodoferax ferrireducens DSM 15236.</title>
        <authorList>
            <person name="Copeland A."/>
            <person name="Lucas S."/>
            <person name="Lapidus A."/>
            <person name="Barry K."/>
            <person name="Detter J.C."/>
            <person name="Glavina del Rio T."/>
            <person name="Hammon N."/>
            <person name="Israni S."/>
            <person name="Pitluck S."/>
            <person name="Brettin T."/>
            <person name="Bruce D."/>
            <person name="Han C."/>
            <person name="Tapia R."/>
            <person name="Gilna P."/>
            <person name="Kiss H."/>
            <person name="Schmutz J."/>
            <person name="Larimer F."/>
            <person name="Land M."/>
            <person name="Kyrpides N."/>
            <person name="Ivanova N."/>
            <person name="Richardson P."/>
        </authorList>
    </citation>
    <scope>NUCLEOTIDE SEQUENCE [LARGE SCALE GENOMIC DNA]</scope>
    <source>
        <strain evidence="12">ATCC BAA-621 / DSM 15236 / T118</strain>
    </source>
</reference>
<dbReference type="SUPFAM" id="SSF51905">
    <property type="entry name" value="FAD/NAD(P)-binding domain"/>
    <property type="match status" value="1"/>
</dbReference>
<dbReference type="InterPro" id="IPR050260">
    <property type="entry name" value="FAD-bd_OxRdtase"/>
</dbReference>
<keyword evidence="5" id="KW-0285">Flavoprotein</keyword>
<dbReference type="Pfam" id="PF18113">
    <property type="entry name" value="Rbx_binding"/>
    <property type="match status" value="1"/>
</dbReference>
<dbReference type="PANTHER" id="PTHR43429:SF3">
    <property type="entry name" value="NITRITE REDUCTASE [NAD(P)H]"/>
    <property type="match status" value="1"/>
</dbReference>
<evidence type="ECO:0000256" key="7">
    <source>
        <dbReference type="ARBA" id="ARBA00023002"/>
    </source>
</evidence>
<dbReference type="HOGENOM" id="CLU_003291_4_4_4"/>
<dbReference type="PRINTS" id="PR00368">
    <property type="entry name" value="FADPNR"/>
</dbReference>
<proteinExistence type="inferred from homology"/>
<dbReference type="OrthoDB" id="9769238at2"/>
<dbReference type="RefSeq" id="WP_011462426.1">
    <property type="nucleotide sequence ID" value="NC_007908.1"/>
</dbReference>